<feature type="transmembrane region" description="Helical" evidence="1">
    <location>
        <begin position="51"/>
        <end position="71"/>
    </location>
</feature>
<feature type="transmembrane region" description="Helical" evidence="1">
    <location>
        <begin position="83"/>
        <end position="111"/>
    </location>
</feature>
<feature type="transmembrane region" description="Helical" evidence="1">
    <location>
        <begin position="131"/>
        <end position="149"/>
    </location>
</feature>
<dbReference type="RefSeq" id="WP_250430078.1">
    <property type="nucleotide sequence ID" value="NZ_JALPRR010000003.1"/>
</dbReference>
<evidence type="ECO:0000313" key="4">
    <source>
        <dbReference type="Proteomes" id="UP001597374"/>
    </source>
</evidence>
<gene>
    <name evidence="3" type="ORF">ACFSKP_12805</name>
</gene>
<dbReference type="Pfam" id="PF06580">
    <property type="entry name" value="His_kinase"/>
    <property type="match status" value="1"/>
</dbReference>
<dbReference type="EMBL" id="JBHUIM010000002">
    <property type="protein sequence ID" value="MFD2247142.1"/>
    <property type="molecule type" value="Genomic_DNA"/>
</dbReference>
<keyword evidence="1" id="KW-1133">Transmembrane helix</keyword>
<dbReference type="InterPro" id="IPR050640">
    <property type="entry name" value="Bact_2-comp_sensor_kinase"/>
</dbReference>
<dbReference type="SUPFAM" id="SSF55874">
    <property type="entry name" value="ATPase domain of HSP90 chaperone/DNA topoisomerase II/histidine kinase"/>
    <property type="match status" value="1"/>
</dbReference>
<feature type="transmembrane region" description="Helical" evidence="1">
    <location>
        <begin position="12"/>
        <end position="31"/>
    </location>
</feature>
<keyword evidence="4" id="KW-1185">Reference proteome</keyword>
<dbReference type="PANTHER" id="PTHR34220">
    <property type="entry name" value="SENSOR HISTIDINE KINASE YPDA"/>
    <property type="match status" value="1"/>
</dbReference>
<keyword evidence="1" id="KW-0472">Membrane</keyword>
<name>A0ABW5CXR8_9BACT</name>
<feature type="domain" description="Signal transduction histidine kinase internal region" evidence="2">
    <location>
        <begin position="173"/>
        <end position="252"/>
    </location>
</feature>
<keyword evidence="3" id="KW-0418">Kinase</keyword>
<sequence>MLPVKSEILHKYKWPASLLFWLFVGILYVLYTTLLDLHASTPPVVWYQHSSYKIAVHIVWGVITVPYLQLLSKAGAPNKWVKYILLTIAAAAIHAFVSVVSYGLLASMISFDTTFEAGRYWDGGFYHFSRLYFISWLTTIVIFIAWLGWENLQANQRQAKLNAELQSQLVQTQLQMLRMQLNPHFIFNTFNTISMMVRANKNEEATDMLAKLAELLRVSLYKNEKQLIPLHTELEYCRHYLDIELVRFKDRLKVEFDVQPETEKIMVPGMILQPLLENAFKHGLMNSLDAAPILKIESHQLEKDLIISIKNTGKLETTVYNGNGIGLQNVRERLKLHYGDKAHFALEQQNGLVLASISIAS</sequence>
<organism evidence="3 4">
    <name type="scientific">Pontibacter ruber</name>
    <dbReference type="NCBI Taxonomy" id="1343895"/>
    <lineage>
        <taxon>Bacteria</taxon>
        <taxon>Pseudomonadati</taxon>
        <taxon>Bacteroidota</taxon>
        <taxon>Cytophagia</taxon>
        <taxon>Cytophagales</taxon>
        <taxon>Hymenobacteraceae</taxon>
        <taxon>Pontibacter</taxon>
    </lineage>
</organism>
<protein>
    <submittedName>
        <fullName evidence="3">Sensor histidine kinase</fullName>
        <ecNumber evidence="3">2.7.13.3</ecNumber>
    </submittedName>
</protein>
<accession>A0ABW5CXR8</accession>
<evidence type="ECO:0000313" key="3">
    <source>
        <dbReference type="EMBL" id="MFD2247142.1"/>
    </source>
</evidence>
<evidence type="ECO:0000259" key="2">
    <source>
        <dbReference type="Pfam" id="PF06580"/>
    </source>
</evidence>
<dbReference type="InterPro" id="IPR010559">
    <property type="entry name" value="Sig_transdc_His_kin_internal"/>
</dbReference>
<dbReference type="Proteomes" id="UP001597374">
    <property type="component" value="Unassembled WGS sequence"/>
</dbReference>
<dbReference type="InterPro" id="IPR036890">
    <property type="entry name" value="HATPase_C_sf"/>
</dbReference>
<reference evidence="4" key="1">
    <citation type="journal article" date="2019" name="Int. J. Syst. Evol. Microbiol.">
        <title>The Global Catalogue of Microorganisms (GCM) 10K type strain sequencing project: providing services to taxonomists for standard genome sequencing and annotation.</title>
        <authorList>
            <consortium name="The Broad Institute Genomics Platform"/>
            <consortium name="The Broad Institute Genome Sequencing Center for Infectious Disease"/>
            <person name="Wu L."/>
            <person name="Ma J."/>
        </authorList>
    </citation>
    <scope>NUCLEOTIDE SEQUENCE [LARGE SCALE GENOMIC DNA]</scope>
    <source>
        <strain evidence="4">CGMCC 4.1782</strain>
    </source>
</reference>
<comment type="caution">
    <text evidence="3">The sequence shown here is derived from an EMBL/GenBank/DDBJ whole genome shotgun (WGS) entry which is preliminary data.</text>
</comment>
<dbReference type="EC" id="2.7.13.3" evidence="3"/>
<dbReference type="PANTHER" id="PTHR34220:SF7">
    <property type="entry name" value="SENSOR HISTIDINE KINASE YPDA"/>
    <property type="match status" value="1"/>
</dbReference>
<keyword evidence="1" id="KW-0812">Transmembrane</keyword>
<proteinExistence type="predicted"/>
<evidence type="ECO:0000256" key="1">
    <source>
        <dbReference type="SAM" id="Phobius"/>
    </source>
</evidence>
<dbReference type="Gene3D" id="3.30.565.10">
    <property type="entry name" value="Histidine kinase-like ATPase, C-terminal domain"/>
    <property type="match status" value="1"/>
</dbReference>
<keyword evidence="3" id="KW-0808">Transferase</keyword>
<dbReference type="GO" id="GO:0004673">
    <property type="term" value="F:protein histidine kinase activity"/>
    <property type="evidence" value="ECO:0007669"/>
    <property type="project" value="UniProtKB-EC"/>
</dbReference>